<protein>
    <recommendedName>
        <fullName evidence="6">Holliday junction branch migration complex subunit RuvA</fullName>
    </recommendedName>
</protein>
<dbReference type="PATRIC" id="fig|1191523.3.peg.777"/>
<dbReference type="AlphaFoldDB" id="I6Z4D1"/>
<evidence type="ECO:0000256" key="5">
    <source>
        <dbReference type="ARBA" id="ARBA00023204"/>
    </source>
</evidence>
<evidence type="ECO:0000256" key="2">
    <source>
        <dbReference type="ARBA" id="ARBA00022763"/>
    </source>
</evidence>
<dbReference type="GO" id="GO:0009379">
    <property type="term" value="C:Holliday junction helicase complex"/>
    <property type="evidence" value="ECO:0007669"/>
    <property type="project" value="InterPro"/>
</dbReference>
<accession>I6Z4D1</accession>
<evidence type="ECO:0000256" key="3">
    <source>
        <dbReference type="ARBA" id="ARBA00023125"/>
    </source>
</evidence>
<keyword evidence="1 6" id="KW-0963">Cytoplasm</keyword>
<feature type="region of interest" description="Domain III" evidence="6">
    <location>
        <begin position="149"/>
        <end position="193"/>
    </location>
</feature>
<dbReference type="GO" id="GO:0005524">
    <property type="term" value="F:ATP binding"/>
    <property type="evidence" value="ECO:0007669"/>
    <property type="project" value="InterPro"/>
</dbReference>
<dbReference type="HAMAP" id="MF_00031">
    <property type="entry name" value="DNA_HJ_migration_RuvA"/>
    <property type="match status" value="1"/>
</dbReference>
<dbReference type="KEGG" id="mro:MROS_0743"/>
<keyword evidence="4 6" id="KW-0233">DNA recombination</keyword>
<dbReference type="GO" id="GO:0005737">
    <property type="term" value="C:cytoplasm"/>
    <property type="evidence" value="ECO:0007669"/>
    <property type="project" value="UniProtKB-SubCell"/>
</dbReference>
<keyword evidence="9" id="KW-1185">Reference proteome</keyword>
<dbReference type="Pfam" id="PF07499">
    <property type="entry name" value="RuvA_C"/>
    <property type="match status" value="1"/>
</dbReference>
<dbReference type="Gene3D" id="1.10.150.20">
    <property type="entry name" value="5' to 3' exonuclease, C-terminal subdomain"/>
    <property type="match status" value="1"/>
</dbReference>
<dbReference type="GO" id="GO:0009378">
    <property type="term" value="F:four-way junction helicase activity"/>
    <property type="evidence" value="ECO:0007669"/>
    <property type="project" value="InterPro"/>
</dbReference>
<keyword evidence="8" id="KW-0067">ATP-binding</keyword>
<dbReference type="HOGENOM" id="CLU_087936_3_0_10"/>
<dbReference type="GO" id="GO:0006281">
    <property type="term" value="P:DNA repair"/>
    <property type="evidence" value="ECO:0007669"/>
    <property type="project" value="UniProtKB-UniRule"/>
</dbReference>
<dbReference type="InterPro" id="IPR012340">
    <property type="entry name" value="NA-bd_OB-fold"/>
</dbReference>
<dbReference type="SUPFAM" id="SSF46929">
    <property type="entry name" value="DNA helicase RuvA subunit, C-terminal domain"/>
    <property type="match status" value="1"/>
</dbReference>
<evidence type="ECO:0000313" key="9">
    <source>
        <dbReference type="Proteomes" id="UP000009011"/>
    </source>
</evidence>
<evidence type="ECO:0000313" key="8">
    <source>
        <dbReference type="EMBL" id="AFN73985.1"/>
    </source>
</evidence>
<comment type="subunit">
    <text evidence="6">Homotetramer. Forms an RuvA(8)-RuvB(12)-Holliday junction (HJ) complex. HJ DNA is sandwiched between 2 RuvA tetramers; dsDNA enters through RuvA and exits via RuvB. An RuvB hexamer assembles on each DNA strand where it exits the tetramer. Each RuvB hexamer is contacted by two RuvA subunits (via domain III) on 2 adjacent RuvB subunits; this complex drives branch migration. In the full resolvosome a probable DNA-RuvA(4)-RuvB(12)-RuvC(2) complex forms which resolves the HJ.</text>
</comment>
<evidence type="ECO:0000256" key="1">
    <source>
        <dbReference type="ARBA" id="ARBA00022490"/>
    </source>
</evidence>
<dbReference type="InterPro" id="IPR036267">
    <property type="entry name" value="RuvA_C_sf"/>
</dbReference>
<reference evidence="8 9" key="1">
    <citation type="journal article" date="2013" name="PLoS ONE">
        <title>Genomic analysis of Melioribacter roseus, facultatively anaerobic organotrophic bacterium representing a novel deep lineage within Bacteriodetes/Chlorobi group.</title>
        <authorList>
            <person name="Kadnikov V.V."/>
            <person name="Mardanov A.V."/>
            <person name="Podosokorskaya O.A."/>
            <person name="Gavrilov S.N."/>
            <person name="Kublanov I.V."/>
            <person name="Beletsky A.V."/>
            <person name="Bonch-Osmolovskaya E.A."/>
            <person name="Ravin N.V."/>
        </authorList>
    </citation>
    <scope>NUCLEOTIDE SEQUENCE [LARGE SCALE GENOMIC DNA]</scope>
    <source>
        <strain evidence="9">JCM 17771 / P3M-2</strain>
    </source>
</reference>
<dbReference type="SMART" id="SM00278">
    <property type="entry name" value="HhH1"/>
    <property type="match status" value="2"/>
</dbReference>
<dbReference type="STRING" id="1191523.MROS_0743"/>
<organism evidence="8 9">
    <name type="scientific">Melioribacter roseus (strain DSM 23840 / JCM 17771 / VKM B-2668 / P3M-2)</name>
    <dbReference type="NCBI Taxonomy" id="1191523"/>
    <lineage>
        <taxon>Bacteria</taxon>
        <taxon>Pseudomonadati</taxon>
        <taxon>Ignavibacteriota</taxon>
        <taxon>Ignavibacteria</taxon>
        <taxon>Ignavibacteriales</taxon>
        <taxon>Melioribacteraceae</taxon>
        <taxon>Melioribacter</taxon>
    </lineage>
</organism>
<comment type="similarity">
    <text evidence="6">Belongs to the RuvA family.</text>
</comment>
<dbReference type="GO" id="GO:0000400">
    <property type="term" value="F:four-way junction DNA binding"/>
    <property type="evidence" value="ECO:0007669"/>
    <property type="project" value="UniProtKB-UniRule"/>
</dbReference>
<dbReference type="Proteomes" id="UP000009011">
    <property type="component" value="Chromosome"/>
</dbReference>
<evidence type="ECO:0000256" key="6">
    <source>
        <dbReference type="HAMAP-Rule" id="MF_00031"/>
    </source>
</evidence>
<dbReference type="InterPro" id="IPR011114">
    <property type="entry name" value="RuvA_C"/>
</dbReference>
<dbReference type="InterPro" id="IPR013849">
    <property type="entry name" value="DNA_helicase_Holl-junc_RuvA_I"/>
</dbReference>
<dbReference type="eggNOG" id="COG0632">
    <property type="taxonomic scope" value="Bacteria"/>
</dbReference>
<name>I6Z4D1_MELRP</name>
<gene>
    <name evidence="6" type="primary">ruvA</name>
    <name evidence="8" type="ordered locus">MROS_0743</name>
</gene>
<keyword evidence="3 6" id="KW-0238">DNA-binding</keyword>
<dbReference type="InterPro" id="IPR010994">
    <property type="entry name" value="RuvA_2-like"/>
</dbReference>
<keyword evidence="8" id="KW-0378">Hydrolase</keyword>
<dbReference type="InterPro" id="IPR000085">
    <property type="entry name" value="RuvA"/>
</dbReference>
<dbReference type="SUPFAM" id="SSF50249">
    <property type="entry name" value="Nucleic acid-binding proteins"/>
    <property type="match status" value="1"/>
</dbReference>
<comment type="caution">
    <text evidence="6">Lacks conserved residue(s) required for the propagation of feature annotation.</text>
</comment>
<keyword evidence="8" id="KW-0547">Nucleotide-binding</keyword>
<feature type="domain" description="Helix-hairpin-helix DNA-binding motif class 1" evidence="7">
    <location>
        <begin position="107"/>
        <end position="126"/>
    </location>
</feature>
<dbReference type="Gene3D" id="1.10.8.10">
    <property type="entry name" value="DNA helicase RuvA subunit, C-terminal domain"/>
    <property type="match status" value="1"/>
</dbReference>
<dbReference type="GO" id="GO:0006310">
    <property type="term" value="P:DNA recombination"/>
    <property type="evidence" value="ECO:0007669"/>
    <property type="project" value="UniProtKB-UniRule"/>
</dbReference>
<proteinExistence type="inferred from homology"/>
<dbReference type="CDD" id="cd14332">
    <property type="entry name" value="UBA_RuvA_C"/>
    <property type="match status" value="1"/>
</dbReference>
<dbReference type="NCBIfam" id="TIGR00084">
    <property type="entry name" value="ruvA"/>
    <property type="match status" value="1"/>
</dbReference>
<evidence type="ECO:0000256" key="4">
    <source>
        <dbReference type="ARBA" id="ARBA00023172"/>
    </source>
</evidence>
<evidence type="ECO:0000259" key="7">
    <source>
        <dbReference type="SMART" id="SM00278"/>
    </source>
</evidence>
<dbReference type="Pfam" id="PF14520">
    <property type="entry name" value="HHH_5"/>
    <property type="match status" value="1"/>
</dbReference>
<dbReference type="EMBL" id="CP003557">
    <property type="protein sequence ID" value="AFN73985.1"/>
    <property type="molecule type" value="Genomic_DNA"/>
</dbReference>
<keyword evidence="8" id="KW-0347">Helicase</keyword>
<dbReference type="SUPFAM" id="SSF47781">
    <property type="entry name" value="RuvA domain 2-like"/>
    <property type="match status" value="1"/>
</dbReference>
<comment type="function">
    <text evidence="6">The RuvA-RuvB-RuvC complex processes Holliday junction (HJ) DNA during genetic recombination and DNA repair, while the RuvA-RuvB complex plays an important role in the rescue of blocked DNA replication forks via replication fork reversal (RFR). RuvA specifically binds to HJ cruciform DNA, conferring on it an open structure. The RuvB hexamer acts as an ATP-dependent pump, pulling dsDNA into and through the RuvAB complex. HJ branch migration allows RuvC to scan DNA until it finds its consensus sequence, where it cleaves and resolves the cruciform DNA.</text>
</comment>
<dbReference type="Gene3D" id="2.40.50.140">
    <property type="entry name" value="Nucleic acid-binding proteins"/>
    <property type="match status" value="1"/>
</dbReference>
<comment type="subcellular location">
    <subcellularLocation>
        <location evidence="6">Cytoplasm</location>
    </subcellularLocation>
</comment>
<comment type="domain">
    <text evidence="6">Has three domains with a flexible linker between the domains II and III and assumes an 'L' shape. Domain III is highly mobile and contacts RuvB.</text>
</comment>
<feature type="domain" description="Helix-hairpin-helix DNA-binding motif class 1" evidence="7">
    <location>
        <begin position="72"/>
        <end position="91"/>
    </location>
</feature>
<dbReference type="Pfam" id="PF01330">
    <property type="entry name" value="RuvA_N"/>
    <property type="match status" value="1"/>
</dbReference>
<keyword evidence="5 6" id="KW-0234">DNA repair</keyword>
<dbReference type="OrthoDB" id="5293449at2"/>
<dbReference type="GO" id="GO:0048476">
    <property type="term" value="C:Holliday junction resolvase complex"/>
    <property type="evidence" value="ECO:0007669"/>
    <property type="project" value="UniProtKB-UniRule"/>
</dbReference>
<keyword evidence="2 6" id="KW-0227">DNA damage</keyword>
<dbReference type="RefSeq" id="WP_014855421.1">
    <property type="nucleotide sequence ID" value="NC_018178.1"/>
</dbReference>
<dbReference type="InterPro" id="IPR003583">
    <property type="entry name" value="Hlx-hairpin-Hlx_DNA-bd_motif"/>
</dbReference>
<sequence>MIGYLRGKIVSVKPTRLILDVNGVGYALNISIATYEKISDSKEAELHTYLVVKDDALDLYGFYNEEEKEMFELLIGVSGVGPKTALGILSGIRAGEIKRAIITGDVSKIVSAPGIGRKTAERLILELKDKIKTVGEPEQAAGLSDISGDAIAALVNLGYNQKTAEKAVRAALDKNPSIALEDLIKEALSGMMR</sequence>